<organism evidence="1 2">
    <name type="scientific">Frigoriglobus tundricola</name>
    <dbReference type="NCBI Taxonomy" id="2774151"/>
    <lineage>
        <taxon>Bacteria</taxon>
        <taxon>Pseudomonadati</taxon>
        <taxon>Planctomycetota</taxon>
        <taxon>Planctomycetia</taxon>
        <taxon>Gemmatales</taxon>
        <taxon>Gemmataceae</taxon>
        <taxon>Frigoriglobus</taxon>
    </lineage>
</organism>
<dbReference type="KEGG" id="ftj:FTUN_1103"/>
<dbReference type="EMBL" id="CP053452">
    <property type="protein sequence ID" value="QJW93596.1"/>
    <property type="molecule type" value="Genomic_DNA"/>
</dbReference>
<reference evidence="2" key="1">
    <citation type="submission" date="2020-05" db="EMBL/GenBank/DDBJ databases">
        <title>Frigoriglobus tundricola gen. nov., sp. nov., a psychrotolerant cellulolytic planctomycete of the family Gemmataceae with two divergent copies of 16S rRNA gene.</title>
        <authorList>
            <person name="Kulichevskaya I.S."/>
            <person name="Ivanova A.A."/>
            <person name="Naumoff D.G."/>
            <person name="Beletsky A.V."/>
            <person name="Rijpstra W.I.C."/>
            <person name="Sinninghe Damste J.S."/>
            <person name="Mardanov A.V."/>
            <person name="Ravin N.V."/>
            <person name="Dedysh S.N."/>
        </authorList>
    </citation>
    <scope>NUCLEOTIDE SEQUENCE [LARGE SCALE GENOMIC DNA]</scope>
    <source>
        <strain evidence="2">PL17</strain>
    </source>
</reference>
<gene>
    <name evidence="1" type="ORF">FTUN_1103</name>
</gene>
<dbReference type="AlphaFoldDB" id="A0A6M5YJX9"/>
<keyword evidence="2" id="KW-1185">Reference proteome</keyword>
<protein>
    <submittedName>
        <fullName evidence="1">Uncharacterized protein</fullName>
    </submittedName>
</protein>
<evidence type="ECO:0000313" key="1">
    <source>
        <dbReference type="EMBL" id="QJW93596.1"/>
    </source>
</evidence>
<name>A0A6M5YJX9_9BACT</name>
<accession>A0A6M5YJX9</accession>
<sequence length="74" mass="8477">MPPLLLLATMARSYGVWQKLITVYFLFAANIDCLLATGRLTLPGPDAFGRKPRRRVRGTYAHRVIRKRNVRPPQ</sequence>
<proteinExistence type="predicted"/>
<dbReference type="Proteomes" id="UP000503447">
    <property type="component" value="Chromosome"/>
</dbReference>
<evidence type="ECO:0000313" key="2">
    <source>
        <dbReference type="Proteomes" id="UP000503447"/>
    </source>
</evidence>